<dbReference type="AlphaFoldDB" id="A0A8J5J427"/>
<keyword evidence="2" id="KW-1185">Reference proteome</keyword>
<name>A0A8J5J427_9STRA</name>
<dbReference type="EMBL" id="JAENGY010000035">
    <property type="protein sequence ID" value="KAG6976302.1"/>
    <property type="molecule type" value="Genomic_DNA"/>
</dbReference>
<gene>
    <name evidence="1" type="ORF">JG688_00001523</name>
</gene>
<organism evidence="1 2">
    <name type="scientific">Phytophthora aleatoria</name>
    <dbReference type="NCBI Taxonomy" id="2496075"/>
    <lineage>
        <taxon>Eukaryota</taxon>
        <taxon>Sar</taxon>
        <taxon>Stramenopiles</taxon>
        <taxon>Oomycota</taxon>
        <taxon>Peronosporomycetes</taxon>
        <taxon>Peronosporales</taxon>
        <taxon>Peronosporaceae</taxon>
        <taxon>Phytophthora</taxon>
    </lineage>
</organism>
<protein>
    <submittedName>
        <fullName evidence="1">Uncharacterized protein</fullName>
    </submittedName>
</protein>
<reference evidence="1" key="1">
    <citation type="submission" date="2021-01" db="EMBL/GenBank/DDBJ databases">
        <title>Phytophthora aleatoria, a newly-described species from Pinus radiata is distinct from Phytophthora cactorum isolates based on comparative genomics.</title>
        <authorList>
            <person name="Mcdougal R."/>
            <person name="Panda P."/>
            <person name="Williams N."/>
            <person name="Studholme D.J."/>
        </authorList>
    </citation>
    <scope>NUCLEOTIDE SEQUENCE</scope>
    <source>
        <strain evidence="1">NZFS 4037</strain>
    </source>
</reference>
<accession>A0A8J5J427</accession>
<sequence>MRLVSALVFRVFVSDQCLNNALHAVTYRCEPCPSERTMFVFFFVRIKGVIWKN</sequence>
<proteinExistence type="predicted"/>
<evidence type="ECO:0000313" key="2">
    <source>
        <dbReference type="Proteomes" id="UP000709295"/>
    </source>
</evidence>
<dbReference type="Proteomes" id="UP000709295">
    <property type="component" value="Unassembled WGS sequence"/>
</dbReference>
<comment type="caution">
    <text evidence="1">The sequence shown here is derived from an EMBL/GenBank/DDBJ whole genome shotgun (WGS) entry which is preliminary data.</text>
</comment>
<evidence type="ECO:0000313" key="1">
    <source>
        <dbReference type="EMBL" id="KAG6976302.1"/>
    </source>
</evidence>